<feature type="compositionally biased region" description="Polar residues" evidence="1">
    <location>
        <begin position="726"/>
        <end position="736"/>
    </location>
</feature>
<feature type="region of interest" description="Disordered" evidence="1">
    <location>
        <begin position="872"/>
        <end position="901"/>
    </location>
</feature>
<feature type="compositionally biased region" description="Low complexity" evidence="1">
    <location>
        <begin position="11"/>
        <end position="50"/>
    </location>
</feature>
<feature type="compositionally biased region" description="Low complexity" evidence="1">
    <location>
        <begin position="659"/>
        <end position="679"/>
    </location>
</feature>
<sequence>MSIESSAEQGSSLPATPPSSDLSSLASASPMATATMSASSATSSSASAPDIPNLRPPCEAPLAVSPSLDTAQASFSRGTLPDSPLDTSGSSDSVFSNTNAEPDPQIVEALRSSKDRIYVLKLGEQMERQIAERTTRIDVTASSSYHRLLVHRCSAYYKLAPETDSVTKTIHLYYRAESRVPTRRIGDLVPVEESAQPTFKIMRRNAPDRLRSRQSSQPSSAAGEDADLSDVEPSETGSAGGRSSTTSSTKRHLTIEEREAAYAEARSRIFMGFEAKEKEKEKDTSANSSTFSLISGSGSTSAGRGSSVGDIDDSASSAATESEWSGPATRDRKEGRRSNRSVRSGGGPYNANGSGSSRNSRAASPSFTYATLYEPPAPGSYEGSYPAPPPQGYMPYMYPYHGTPGQVPGQPYVPPYGYYVPYSYSPPHPSSQSADSSNQPSGDPTYPPQPPVPYVQPYMWAQSPPTQPPSMQPSMSQSPTHLTPNQSPPHASHITGPQAQAAPHYSTWVPPGAYPQYPYPYHQPPVPYPNNDPANHAQQPMSGPPYYMPDMQRPNSMPPGYINGNGPGLDISHGRRGNNMNHTGQNGQNGHNKRGMPRRQNWSFGPGTSHGGYTFNASGLGGASNEAVGPRLSNNMRRISGASSGSGSAGTRTPGDEASSTTSSENSSSSRATFTSTSSKHPLPARPDWAVGLKPQPNLHGPRHHDHSNPNSRTMSPARIGGQAHLPSQHQPQPVLQPTDFPPLSSAPAAPERRMPTPGGAWTNSSLTRSVMTAGPPQGNAASHGTALVRYPNSNGSGAQDRRADDQEPGFDRPPPKANAELFNPKGHKPSGASKADKDKGDTVNTATVPDHCEGVTDVDVELNSLSLADDVARSAGGDQESFTVNPPQIAEDREGATGET</sequence>
<feature type="region of interest" description="Disordered" evidence="1">
    <location>
        <begin position="424"/>
        <end position="509"/>
    </location>
</feature>
<feature type="compositionally biased region" description="Polar residues" evidence="1">
    <location>
        <begin position="85"/>
        <end position="100"/>
    </location>
</feature>
<proteinExistence type="predicted"/>
<accession>M2PRC3</accession>
<dbReference type="InterPro" id="IPR024771">
    <property type="entry name" value="SUZ"/>
</dbReference>
<feature type="compositionally biased region" description="Low complexity" evidence="1">
    <location>
        <begin position="288"/>
        <end position="326"/>
    </location>
</feature>
<dbReference type="PANTHER" id="PTHR15672:SF8">
    <property type="entry name" value="PROTEIN ENCORE"/>
    <property type="match status" value="1"/>
</dbReference>
<feature type="compositionally biased region" description="Low complexity" evidence="1">
    <location>
        <begin position="430"/>
        <end position="441"/>
    </location>
</feature>
<feature type="compositionally biased region" description="Basic and acidic residues" evidence="1">
    <location>
        <begin position="800"/>
        <end position="815"/>
    </location>
</feature>
<keyword evidence="4" id="KW-1185">Reference proteome</keyword>
<organism evidence="3 4">
    <name type="scientific">Ceriporiopsis subvermispora (strain B)</name>
    <name type="common">White-rot fungus</name>
    <name type="synonym">Gelatoporia subvermispora</name>
    <dbReference type="NCBI Taxonomy" id="914234"/>
    <lineage>
        <taxon>Eukaryota</taxon>
        <taxon>Fungi</taxon>
        <taxon>Dikarya</taxon>
        <taxon>Basidiomycota</taxon>
        <taxon>Agaricomycotina</taxon>
        <taxon>Agaricomycetes</taxon>
        <taxon>Polyporales</taxon>
        <taxon>Gelatoporiaceae</taxon>
        <taxon>Gelatoporia</taxon>
    </lineage>
</organism>
<reference evidence="3 4" key="1">
    <citation type="journal article" date="2012" name="Proc. Natl. Acad. Sci. U.S.A.">
        <title>Comparative genomics of Ceriporiopsis subvermispora and Phanerochaete chrysosporium provide insight into selective ligninolysis.</title>
        <authorList>
            <person name="Fernandez-Fueyo E."/>
            <person name="Ruiz-Duenas F.J."/>
            <person name="Ferreira P."/>
            <person name="Floudas D."/>
            <person name="Hibbett D.S."/>
            <person name="Canessa P."/>
            <person name="Larrondo L.F."/>
            <person name="James T.Y."/>
            <person name="Seelenfreund D."/>
            <person name="Lobos S."/>
            <person name="Polanco R."/>
            <person name="Tello M."/>
            <person name="Honda Y."/>
            <person name="Watanabe T."/>
            <person name="Watanabe T."/>
            <person name="Ryu J.S."/>
            <person name="Kubicek C.P."/>
            <person name="Schmoll M."/>
            <person name="Gaskell J."/>
            <person name="Hammel K.E."/>
            <person name="St John F.J."/>
            <person name="Vanden Wymelenberg A."/>
            <person name="Sabat G."/>
            <person name="Splinter BonDurant S."/>
            <person name="Syed K."/>
            <person name="Yadav J.S."/>
            <person name="Doddapaneni H."/>
            <person name="Subramanian V."/>
            <person name="Lavin J.L."/>
            <person name="Oguiza J.A."/>
            <person name="Perez G."/>
            <person name="Pisabarro A.G."/>
            <person name="Ramirez L."/>
            <person name="Santoyo F."/>
            <person name="Master E."/>
            <person name="Coutinho P.M."/>
            <person name="Henrissat B."/>
            <person name="Lombard V."/>
            <person name="Magnuson J.K."/>
            <person name="Kuees U."/>
            <person name="Hori C."/>
            <person name="Igarashi K."/>
            <person name="Samejima M."/>
            <person name="Held B.W."/>
            <person name="Barry K.W."/>
            <person name="LaButti K.M."/>
            <person name="Lapidus A."/>
            <person name="Lindquist E.A."/>
            <person name="Lucas S.M."/>
            <person name="Riley R."/>
            <person name="Salamov A.A."/>
            <person name="Hoffmeister D."/>
            <person name="Schwenk D."/>
            <person name="Hadar Y."/>
            <person name="Yarden O."/>
            <person name="de Vries R.P."/>
            <person name="Wiebenga A."/>
            <person name="Stenlid J."/>
            <person name="Eastwood D."/>
            <person name="Grigoriev I.V."/>
            <person name="Berka R.M."/>
            <person name="Blanchette R.A."/>
            <person name="Kersten P."/>
            <person name="Martinez A.T."/>
            <person name="Vicuna R."/>
            <person name="Cullen D."/>
        </authorList>
    </citation>
    <scope>NUCLEOTIDE SEQUENCE [LARGE SCALE GENOMIC DNA]</scope>
    <source>
        <strain evidence="3 4">B</strain>
    </source>
</reference>
<feature type="compositionally biased region" description="Polar residues" evidence="1">
    <location>
        <begin position="67"/>
        <end position="77"/>
    </location>
</feature>
<feature type="compositionally biased region" description="Low complexity" evidence="1">
    <location>
        <begin position="350"/>
        <end position="364"/>
    </location>
</feature>
<dbReference type="Proteomes" id="UP000016930">
    <property type="component" value="Unassembled WGS sequence"/>
</dbReference>
<evidence type="ECO:0000313" key="4">
    <source>
        <dbReference type="Proteomes" id="UP000016930"/>
    </source>
</evidence>
<dbReference type="PROSITE" id="PS51673">
    <property type="entry name" value="SUZ"/>
    <property type="match status" value="1"/>
</dbReference>
<dbReference type="STRING" id="914234.M2PRC3"/>
<feature type="compositionally biased region" description="Polar residues" evidence="1">
    <location>
        <begin position="532"/>
        <end position="541"/>
    </location>
</feature>
<protein>
    <recommendedName>
        <fullName evidence="2">SUZ domain-containing protein</fullName>
    </recommendedName>
</protein>
<dbReference type="InterPro" id="IPR051937">
    <property type="entry name" value="R3H_domain_containing"/>
</dbReference>
<dbReference type="HOGENOM" id="CLU_015422_0_0_1"/>
<feature type="compositionally biased region" description="Polar residues" evidence="1">
    <location>
        <begin position="1"/>
        <end position="10"/>
    </location>
</feature>
<feature type="region of interest" description="Disordered" evidence="1">
    <location>
        <begin position="626"/>
        <end position="853"/>
    </location>
</feature>
<dbReference type="PANTHER" id="PTHR15672">
    <property type="entry name" value="CAMP-REGULATED PHOSPHOPROTEIN 21 RELATED R3H DOMAIN CONTAINING PROTEIN"/>
    <property type="match status" value="1"/>
</dbReference>
<dbReference type="Gene3D" id="3.30.1370.50">
    <property type="entry name" value="R3H-like domain"/>
    <property type="match status" value="1"/>
</dbReference>
<feature type="region of interest" description="Disordered" evidence="1">
    <location>
        <begin position="276"/>
        <end position="410"/>
    </location>
</feature>
<feature type="compositionally biased region" description="Low complexity" evidence="1">
    <location>
        <begin position="640"/>
        <end position="650"/>
    </location>
</feature>
<name>M2PRC3_CERS8</name>
<dbReference type="GO" id="GO:0003676">
    <property type="term" value="F:nucleic acid binding"/>
    <property type="evidence" value="ECO:0007669"/>
    <property type="project" value="InterPro"/>
</dbReference>
<feature type="compositionally biased region" description="Low complexity" evidence="1">
    <location>
        <begin position="234"/>
        <end position="248"/>
    </location>
</feature>
<feature type="compositionally biased region" description="Polar residues" evidence="1">
    <location>
        <begin position="762"/>
        <end position="771"/>
    </location>
</feature>
<evidence type="ECO:0000256" key="1">
    <source>
        <dbReference type="SAM" id="MobiDB-lite"/>
    </source>
</evidence>
<evidence type="ECO:0000259" key="2">
    <source>
        <dbReference type="PROSITE" id="PS51673"/>
    </source>
</evidence>
<dbReference type="Pfam" id="PF12752">
    <property type="entry name" value="SUZ"/>
    <property type="match status" value="1"/>
</dbReference>
<feature type="compositionally biased region" description="Low complexity" evidence="1">
    <location>
        <begin position="393"/>
        <end position="410"/>
    </location>
</feature>
<feature type="compositionally biased region" description="Pro residues" evidence="1">
    <location>
        <begin position="445"/>
        <end position="454"/>
    </location>
</feature>
<feature type="region of interest" description="Disordered" evidence="1">
    <location>
        <begin position="523"/>
        <end position="610"/>
    </location>
</feature>
<feature type="compositionally biased region" description="Low complexity" evidence="1">
    <location>
        <begin position="455"/>
        <end position="464"/>
    </location>
</feature>
<feature type="compositionally biased region" description="Low complexity" evidence="1">
    <location>
        <begin position="213"/>
        <end position="222"/>
    </location>
</feature>
<feature type="domain" description="SUZ" evidence="2">
    <location>
        <begin position="179"/>
        <end position="274"/>
    </location>
</feature>
<dbReference type="CDD" id="cd02642">
    <property type="entry name" value="R3H_encore_like"/>
    <property type="match status" value="1"/>
</dbReference>
<dbReference type="OrthoDB" id="278430at2759"/>
<gene>
    <name evidence="3" type="ORF">CERSUDRAFT_112820</name>
</gene>
<feature type="compositionally biased region" description="Basic and acidic residues" evidence="1">
    <location>
        <begin position="891"/>
        <end position="901"/>
    </location>
</feature>
<dbReference type="InterPro" id="IPR036867">
    <property type="entry name" value="R3H_dom_sf"/>
</dbReference>
<feature type="compositionally biased region" description="Acidic residues" evidence="1">
    <location>
        <begin position="224"/>
        <end position="233"/>
    </location>
</feature>
<dbReference type="SUPFAM" id="SSF82708">
    <property type="entry name" value="R3H domain"/>
    <property type="match status" value="1"/>
</dbReference>
<feature type="region of interest" description="Disordered" evidence="1">
    <location>
        <begin position="202"/>
        <end position="255"/>
    </location>
</feature>
<dbReference type="EMBL" id="KB445794">
    <property type="protein sequence ID" value="EMD39144.1"/>
    <property type="molecule type" value="Genomic_DNA"/>
</dbReference>
<feature type="compositionally biased region" description="Low complexity" evidence="1">
    <location>
        <begin position="577"/>
        <end position="590"/>
    </location>
</feature>
<dbReference type="AlphaFoldDB" id="M2PRC3"/>
<evidence type="ECO:0000313" key="3">
    <source>
        <dbReference type="EMBL" id="EMD39144.1"/>
    </source>
</evidence>
<feature type="region of interest" description="Disordered" evidence="1">
    <location>
        <begin position="1"/>
        <end position="105"/>
    </location>
</feature>